<evidence type="ECO:0000313" key="2">
    <source>
        <dbReference type="Proteomes" id="UP000671862"/>
    </source>
</evidence>
<keyword evidence="2" id="KW-1185">Reference proteome</keyword>
<accession>A0ABX7S9B9</accession>
<dbReference type="EMBL" id="CP071446">
    <property type="protein sequence ID" value="QTA38864.1"/>
    <property type="molecule type" value="Genomic_DNA"/>
</dbReference>
<dbReference type="Proteomes" id="UP000671862">
    <property type="component" value="Chromosome"/>
</dbReference>
<protein>
    <submittedName>
        <fullName evidence="1">Uncharacterized protein</fullName>
    </submittedName>
</protein>
<sequence length="96" mass="11414">MVFFILYFVFWLFGYFSKKAAMKLPGSIPSREKGLKKFDEEAEIAAVFAAVYCMLGENIKIRSVKPVKENKNRIWEYWKKTGWRGVKKWSESSRYE</sequence>
<gene>
    <name evidence="1" type="ORF">JYK00_01050</name>
</gene>
<reference evidence="1 2" key="1">
    <citation type="submission" date="2021-03" db="EMBL/GenBank/DDBJ databases">
        <title>Thermosipho ferrireducens sp.nov., an anaerobic thermophilic iron-reducing bacterium isolated from a deep-sea hydrothermal sulfide deposits.</title>
        <authorList>
            <person name="Zeng X."/>
            <person name="Chen Y."/>
            <person name="Shao Z."/>
        </authorList>
    </citation>
    <scope>NUCLEOTIDE SEQUENCE [LARGE SCALE GENOMIC DNA]</scope>
    <source>
        <strain evidence="1 2">JL129W03</strain>
    </source>
</reference>
<proteinExistence type="predicted"/>
<evidence type="ECO:0000313" key="1">
    <source>
        <dbReference type="EMBL" id="QTA38864.1"/>
    </source>
</evidence>
<organism evidence="1 2">
    <name type="scientific">Thermosipho ferrireducens</name>
    <dbReference type="NCBI Taxonomy" id="2571116"/>
    <lineage>
        <taxon>Bacteria</taxon>
        <taxon>Thermotogati</taxon>
        <taxon>Thermotogota</taxon>
        <taxon>Thermotogae</taxon>
        <taxon>Thermotogales</taxon>
        <taxon>Fervidobacteriaceae</taxon>
        <taxon>Thermosipho</taxon>
    </lineage>
</organism>
<name>A0ABX7S9B9_9BACT</name>